<reference evidence="1 2" key="1">
    <citation type="journal article" date="2013" name="Genome Announc.">
        <title>Draft Genome Sequence of Cesiribacter andamanensis Strain AMV16T, Isolated from a Soil Sample from a Mud Volcano in the Andaman Islands, India.</title>
        <authorList>
            <person name="Shivaji S."/>
            <person name="Ara S."/>
            <person name="Begum Z."/>
            <person name="Srinivas T.N."/>
            <person name="Singh A."/>
            <person name="Kumar Pinnaka A."/>
        </authorList>
    </citation>
    <scope>NUCLEOTIDE SEQUENCE [LARGE SCALE GENOMIC DNA]</scope>
    <source>
        <strain evidence="1 2">AMV16</strain>
    </source>
</reference>
<accession>M7N5N8</accession>
<name>M7N5N8_9BACT</name>
<protein>
    <submittedName>
        <fullName evidence="1">Uncharacterized protein</fullName>
    </submittedName>
</protein>
<proteinExistence type="predicted"/>
<evidence type="ECO:0000313" key="1">
    <source>
        <dbReference type="EMBL" id="EMR02546.1"/>
    </source>
</evidence>
<comment type="caution">
    <text evidence="1">The sequence shown here is derived from an EMBL/GenBank/DDBJ whole genome shotgun (WGS) entry which is preliminary data.</text>
</comment>
<dbReference type="EMBL" id="AODQ01000054">
    <property type="protein sequence ID" value="EMR02546.1"/>
    <property type="molecule type" value="Genomic_DNA"/>
</dbReference>
<keyword evidence="2" id="KW-1185">Reference proteome</keyword>
<dbReference type="Proteomes" id="UP000011910">
    <property type="component" value="Unassembled WGS sequence"/>
</dbReference>
<dbReference type="AlphaFoldDB" id="M7N5N8"/>
<organism evidence="1 2">
    <name type="scientific">Cesiribacter andamanensis AMV16</name>
    <dbReference type="NCBI Taxonomy" id="1279009"/>
    <lineage>
        <taxon>Bacteria</taxon>
        <taxon>Pseudomonadati</taxon>
        <taxon>Bacteroidota</taxon>
        <taxon>Cytophagia</taxon>
        <taxon>Cytophagales</taxon>
        <taxon>Cesiribacteraceae</taxon>
        <taxon>Cesiribacter</taxon>
    </lineage>
</organism>
<sequence length="107" mass="11761">MAAPILPETQSLSATATPLQRILLVKFGLVLTAGQLASLIAAQPEPLRQNLLADQPGLDALDELVERLSEQITGINYPTEHSTPYYKEYFKKKLQEGKEAFFGQFAG</sequence>
<evidence type="ECO:0000313" key="2">
    <source>
        <dbReference type="Proteomes" id="UP000011910"/>
    </source>
</evidence>
<gene>
    <name evidence="1" type="ORF">ADICEAN_02298</name>
</gene>